<dbReference type="Proteomes" id="UP001497480">
    <property type="component" value="Unassembled WGS sequence"/>
</dbReference>
<dbReference type="PANTHER" id="PTHR33103">
    <property type="entry name" value="OS01G0153900 PROTEIN"/>
    <property type="match status" value="1"/>
</dbReference>
<sequence length="357" mass="40466">MKRKIPEATAAATSASPEEELTLRILIEEKKNKVVYAEAGKDFVHVLLSFLTFPLGTIARIISNDSNMKKVSVGCLSSLYQSVENLDTTHFWTETCKEMLLHPRNASEDYCQSIKFNIDDTEKTKYFICEDWNCSCKESRGLLSIFRNKRCKCGKLMNREISPRNSSNCVGFVDDKFTFIIFDDLRVIPDNVHNSVTQPKNFGIGDFNALKVVTVSVTQKEILDLLKVSLFSNTPLTDFFLRRKVFHANLLKRRKSMVFNNVEAELSDGGGFINLKIFRSKSKNKVLFVQAGNDFIDILLSFLTFPLGGVHNMLKGNSCLGSIDNLYNSIVDLDSNKYFKSLNLKDKLVKSLCFSSF</sequence>
<accession>A0AAV1W084</accession>
<reference evidence="1 2" key="1">
    <citation type="submission" date="2024-03" db="EMBL/GenBank/DDBJ databases">
        <authorList>
            <person name="Martinez-Hernandez J."/>
        </authorList>
    </citation>
    <scope>NUCLEOTIDE SEQUENCE [LARGE SCALE GENOMIC DNA]</scope>
</reference>
<organism evidence="1 2">
    <name type="scientific">Lupinus luteus</name>
    <name type="common">European yellow lupine</name>
    <dbReference type="NCBI Taxonomy" id="3873"/>
    <lineage>
        <taxon>Eukaryota</taxon>
        <taxon>Viridiplantae</taxon>
        <taxon>Streptophyta</taxon>
        <taxon>Embryophyta</taxon>
        <taxon>Tracheophyta</taxon>
        <taxon>Spermatophyta</taxon>
        <taxon>Magnoliopsida</taxon>
        <taxon>eudicotyledons</taxon>
        <taxon>Gunneridae</taxon>
        <taxon>Pentapetalae</taxon>
        <taxon>rosids</taxon>
        <taxon>fabids</taxon>
        <taxon>Fabales</taxon>
        <taxon>Fabaceae</taxon>
        <taxon>Papilionoideae</taxon>
        <taxon>50 kb inversion clade</taxon>
        <taxon>genistoids sensu lato</taxon>
        <taxon>core genistoids</taxon>
        <taxon>Genisteae</taxon>
        <taxon>Lupinus</taxon>
    </lineage>
</organism>
<dbReference type="AlphaFoldDB" id="A0AAV1W084"/>
<dbReference type="PANTHER" id="PTHR33103:SF27">
    <property type="entry name" value="OS04G0594700 PROTEIN"/>
    <property type="match status" value="1"/>
</dbReference>
<dbReference type="EMBL" id="CAXHTB010000003">
    <property type="protein sequence ID" value="CAL0302655.1"/>
    <property type="molecule type" value="Genomic_DNA"/>
</dbReference>
<gene>
    <name evidence="1" type="ORF">LLUT_LOCUS3715</name>
</gene>
<comment type="caution">
    <text evidence="1">The sequence shown here is derived from an EMBL/GenBank/DDBJ whole genome shotgun (WGS) entry which is preliminary data.</text>
</comment>
<evidence type="ECO:0000313" key="2">
    <source>
        <dbReference type="Proteomes" id="UP001497480"/>
    </source>
</evidence>
<dbReference type="InterPro" id="IPR007750">
    <property type="entry name" value="DUF674"/>
</dbReference>
<evidence type="ECO:0008006" key="3">
    <source>
        <dbReference type="Google" id="ProtNLM"/>
    </source>
</evidence>
<dbReference type="Pfam" id="PF05056">
    <property type="entry name" value="DUF674"/>
    <property type="match status" value="1"/>
</dbReference>
<proteinExistence type="predicted"/>
<evidence type="ECO:0000313" key="1">
    <source>
        <dbReference type="EMBL" id="CAL0302655.1"/>
    </source>
</evidence>
<name>A0AAV1W084_LUPLU</name>
<protein>
    <recommendedName>
        <fullName evidence="3">DUF674 family protein</fullName>
    </recommendedName>
</protein>
<keyword evidence="2" id="KW-1185">Reference proteome</keyword>